<sequence length="170" mass="19032">MGKVPAGILSGNNLWIGSWSACRRISVVKNHQQYIFSLFNVFSDKANKQKWSGQYCLATFQPYISANPFKNIGSSTKEDPDEYCRSSSILRPNETNDESNKCFTLIPLLNYGVCTPDSCTNYDVEKIFELVYKSAESAIGRQVVCNVDIVCHNNLPNSQLSHDSSSLFVL</sequence>
<feature type="domain" description="Nose resistant-to-fluoxetine protein N-terminal" evidence="1">
    <location>
        <begin position="1"/>
        <end position="147"/>
    </location>
</feature>
<dbReference type="AlphaFoldDB" id="A0A0R3RNN2"/>
<dbReference type="InterPro" id="IPR006621">
    <property type="entry name" value="Nose-resist-to-fluoxetine_N"/>
</dbReference>
<organism evidence="2 3">
    <name type="scientific">Elaeophora elaphi</name>
    <dbReference type="NCBI Taxonomy" id="1147741"/>
    <lineage>
        <taxon>Eukaryota</taxon>
        <taxon>Metazoa</taxon>
        <taxon>Ecdysozoa</taxon>
        <taxon>Nematoda</taxon>
        <taxon>Chromadorea</taxon>
        <taxon>Rhabditida</taxon>
        <taxon>Spirurina</taxon>
        <taxon>Spiruromorpha</taxon>
        <taxon>Filarioidea</taxon>
        <taxon>Onchocercidae</taxon>
        <taxon>Elaeophora</taxon>
    </lineage>
</organism>
<dbReference type="SMART" id="SM00703">
    <property type="entry name" value="NRF"/>
    <property type="match status" value="1"/>
</dbReference>
<name>A0A0R3RNN2_9BILA</name>
<dbReference type="PROSITE" id="PS51257">
    <property type="entry name" value="PROKAR_LIPOPROTEIN"/>
    <property type="match status" value="1"/>
</dbReference>
<proteinExistence type="predicted"/>
<dbReference type="Proteomes" id="UP000050640">
    <property type="component" value="Unplaced"/>
</dbReference>
<dbReference type="WBParaSite" id="EEL_0000309301-mRNA-1">
    <property type="protein sequence ID" value="EEL_0000309301-mRNA-1"/>
    <property type="gene ID" value="EEL_0000309301"/>
</dbReference>
<reference evidence="3" key="1">
    <citation type="submission" date="2017-02" db="UniProtKB">
        <authorList>
            <consortium name="WormBaseParasite"/>
        </authorList>
    </citation>
    <scope>IDENTIFICATION</scope>
</reference>
<evidence type="ECO:0000313" key="2">
    <source>
        <dbReference type="Proteomes" id="UP000050640"/>
    </source>
</evidence>
<dbReference type="Pfam" id="PF20146">
    <property type="entry name" value="NRF"/>
    <property type="match status" value="1"/>
</dbReference>
<protein>
    <submittedName>
        <fullName evidence="3">NRF domain-containing protein</fullName>
    </submittedName>
</protein>
<keyword evidence="2" id="KW-1185">Reference proteome</keyword>
<accession>A0A0R3RNN2</accession>
<evidence type="ECO:0000259" key="1">
    <source>
        <dbReference type="SMART" id="SM00703"/>
    </source>
</evidence>
<evidence type="ECO:0000313" key="3">
    <source>
        <dbReference type="WBParaSite" id="EEL_0000309301-mRNA-1"/>
    </source>
</evidence>